<sequence>MFFLMVSGERILKKME</sequence>
<evidence type="ECO:0000313" key="1">
    <source>
        <dbReference type="EMBL" id="JAD71916.1"/>
    </source>
</evidence>
<reference evidence="1" key="2">
    <citation type="journal article" date="2015" name="Data Brief">
        <title>Shoot transcriptome of the giant reed, Arundo donax.</title>
        <authorList>
            <person name="Barrero R.A."/>
            <person name="Guerrero F.D."/>
            <person name="Moolhuijzen P."/>
            <person name="Goolsby J.A."/>
            <person name="Tidwell J."/>
            <person name="Bellgard S.E."/>
            <person name="Bellgard M.I."/>
        </authorList>
    </citation>
    <scope>NUCLEOTIDE SEQUENCE</scope>
    <source>
        <tissue evidence="1">Shoot tissue taken approximately 20 cm above the soil surface</tissue>
    </source>
</reference>
<accession>A0A0A9C8L3</accession>
<proteinExistence type="predicted"/>
<protein>
    <submittedName>
        <fullName evidence="1">Uncharacterized protein</fullName>
    </submittedName>
</protein>
<dbReference type="EMBL" id="GBRH01225979">
    <property type="protein sequence ID" value="JAD71916.1"/>
    <property type="molecule type" value="Transcribed_RNA"/>
</dbReference>
<organism evidence="1">
    <name type="scientific">Arundo donax</name>
    <name type="common">Giant reed</name>
    <name type="synonym">Donax arundinaceus</name>
    <dbReference type="NCBI Taxonomy" id="35708"/>
    <lineage>
        <taxon>Eukaryota</taxon>
        <taxon>Viridiplantae</taxon>
        <taxon>Streptophyta</taxon>
        <taxon>Embryophyta</taxon>
        <taxon>Tracheophyta</taxon>
        <taxon>Spermatophyta</taxon>
        <taxon>Magnoliopsida</taxon>
        <taxon>Liliopsida</taxon>
        <taxon>Poales</taxon>
        <taxon>Poaceae</taxon>
        <taxon>PACMAD clade</taxon>
        <taxon>Arundinoideae</taxon>
        <taxon>Arundineae</taxon>
        <taxon>Arundo</taxon>
    </lineage>
</organism>
<name>A0A0A9C8L3_ARUDO</name>
<dbReference type="AlphaFoldDB" id="A0A0A9C8L3"/>
<reference evidence="1" key="1">
    <citation type="submission" date="2014-09" db="EMBL/GenBank/DDBJ databases">
        <authorList>
            <person name="Magalhaes I.L.F."/>
            <person name="Oliveira U."/>
            <person name="Santos F.R."/>
            <person name="Vidigal T.H.D.A."/>
            <person name="Brescovit A.D."/>
            <person name="Santos A.J."/>
        </authorList>
    </citation>
    <scope>NUCLEOTIDE SEQUENCE</scope>
    <source>
        <tissue evidence="1">Shoot tissue taken approximately 20 cm above the soil surface</tissue>
    </source>
</reference>